<dbReference type="SUPFAM" id="SSF53649">
    <property type="entry name" value="Alkaline phosphatase-like"/>
    <property type="match status" value="1"/>
</dbReference>
<name>A0A7W7YGE8_9BACT</name>
<feature type="domain" description="Sulfatase N-terminal" evidence="4">
    <location>
        <begin position="21"/>
        <end position="390"/>
    </location>
</feature>
<dbReference type="InterPro" id="IPR050738">
    <property type="entry name" value="Sulfatase"/>
</dbReference>
<dbReference type="PANTHER" id="PTHR42693">
    <property type="entry name" value="ARYLSULFATASE FAMILY MEMBER"/>
    <property type="match status" value="1"/>
</dbReference>
<dbReference type="CDD" id="cd16145">
    <property type="entry name" value="ARS_like"/>
    <property type="match status" value="1"/>
</dbReference>
<dbReference type="InterPro" id="IPR000917">
    <property type="entry name" value="Sulfatase_N"/>
</dbReference>
<dbReference type="AlphaFoldDB" id="A0A7W7YGE8"/>
<protein>
    <submittedName>
        <fullName evidence="5">Arylsulfatase A-like enzyme</fullName>
    </submittedName>
</protein>
<evidence type="ECO:0000313" key="6">
    <source>
        <dbReference type="Proteomes" id="UP000590740"/>
    </source>
</evidence>
<keyword evidence="6" id="KW-1185">Reference proteome</keyword>
<keyword evidence="2" id="KW-0378">Hydrolase</keyword>
<gene>
    <name evidence="5" type="ORF">HNQ65_005247</name>
</gene>
<dbReference type="Gene3D" id="3.30.1120.10">
    <property type="match status" value="1"/>
</dbReference>
<sequence>MKPLSLLLALVLTLQVHARQPNIVFILADDLGPGDLGCYGQKIIRTPNLDRMAAEGMKFTQHYCGNAVCAPSRCVLMSGLHPGHAFIRDNRQADDAKGLPKMGKPEHEGQFPIPADTVLIPQVLKPLGYVTGGFGKWGLGGPGSSGEPMKHGFDRWFGYNCQGVAHNFYPTYLWDNERTIDLKNPPFPSADKLRPDEDPNKAESYVRFKGSEYSADLIAERALKFARDNKDNPFFLYWPTTVPHVALQVPDDSLQEYVGKFDDPPYPGGNGYLPHFKPKAAYAAMITRMDREIGRMVALISELGLDEDTIFVFVSDNGPLTGTHQGLAGTDCAFFNSNEGRRDGKGTLYDGGFRSPCIVRWKGKIKAGSTSDRVTGFEDWMPTLLELAGAKEKVPPTDGISFAATLRGEKQAEREFLYREFPSYGGQQMLRMGEWKLVRRNLTGKGNAKAKGKGSVITEELFNIAEDPAETKDVAAEHPDLIVKMKGIMATEHTLSADFPMKALD</sequence>
<comment type="similarity">
    <text evidence="1">Belongs to the sulfatase family.</text>
</comment>
<dbReference type="Pfam" id="PF00884">
    <property type="entry name" value="Sulfatase"/>
    <property type="match status" value="1"/>
</dbReference>
<dbReference type="GO" id="GO:0004065">
    <property type="term" value="F:arylsulfatase activity"/>
    <property type="evidence" value="ECO:0007669"/>
    <property type="project" value="TreeGrafter"/>
</dbReference>
<feature type="chain" id="PRO_5030963892" evidence="3">
    <location>
        <begin position="19"/>
        <end position="505"/>
    </location>
</feature>
<comment type="caution">
    <text evidence="5">The sequence shown here is derived from an EMBL/GenBank/DDBJ whole genome shotgun (WGS) entry which is preliminary data.</text>
</comment>
<evidence type="ECO:0000259" key="4">
    <source>
        <dbReference type="Pfam" id="PF00884"/>
    </source>
</evidence>
<dbReference type="Proteomes" id="UP000590740">
    <property type="component" value="Unassembled WGS sequence"/>
</dbReference>
<dbReference type="InterPro" id="IPR017850">
    <property type="entry name" value="Alkaline_phosphatase_core_sf"/>
</dbReference>
<organism evidence="5 6">
    <name type="scientific">Prosthecobacter vanneervenii</name>
    <dbReference type="NCBI Taxonomy" id="48466"/>
    <lineage>
        <taxon>Bacteria</taxon>
        <taxon>Pseudomonadati</taxon>
        <taxon>Verrucomicrobiota</taxon>
        <taxon>Verrucomicrobiia</taxon>
        <taxon>Verrucomicrobiales</taxon>
        <taxon>Verrucomicrobiaceae</taxon>
        <taxon>Prosthecobacter</taxon>
    </lineage>
</organism>
<evidence type="ECO:0000256" key="1">
    <source>
        <dbReference type="ARBA" id="ARBA00008779"/>
    </source>
</evidence>
<reference evidence="5 6" key="1">
    <citation type="submission" date="2020-08" db="EMBL/GenBank/DDBJ databases">
        <title>Genomic Encyclopedia of Type Strains, Phase IV (KMG-IV): sequencing the most valuable type-strain genomes for metagenomic binning, comparative biology and taxonomic classification.</title>
        <authorList>
            <person name="Goeker M."/>
        </authorList>
    </citation>
    <scope>NUCLEOTIDE SEQUENCE [LARGE SCALE GENOMIC DNA]</scope>
    <source>
        <strain evidence="5 6">DSM 12252</strain>
    </source>
</reference>
<dbReference type="RefSeq" id="WP_184344625.1">
    <property type="nucleotide sequence ID" value="NZ_JACHIG010000021.1"/>
</dbReference>
<accession>A0A7W7YGE8</accession>
<dbReference type="PANTHER" id="PTHR42693:SF53">
    <property type="entry name" value="ENDO-4-O-SULFATASE"/>
    <property type="match status" value="1"/>
</dbReference>
<keyword evidence="3" id="KW-0732">Signal</keyword>
<evidence type="ECO:0000256" key="3">
    <source>
        <dbReference type="SAM" id="SignalP"/>
    </source>
</evidence>
<feature type="signal peptide" evidence="3">
    <location>
        <begin position="1"/>
        <end position="18"/>
    </location>
</feature>
<evidence type="ECO:0000256" key="2">
    <source>
        <dbReference type="ARBA" id="ARBA00022801"/>
    </source>
</evidence>
<proteinExistence type="inferred from homology"/>
<evidence type="ECO:0000313" key="5">
    <source>
        <dbReference type="EMBL" id="MBB5035634.1"/>
    </source>
</evidence>
<dbReference type="Gene3D" id="3.40.720.10">
    <property type="entry name" value="Alkaline Phosphatase, subunit A"/>
    <property type="match status" value="1"/>
</dbReference>
<dbReference type="EMBL" id="JACHIG010000021">
    <property type="protein sequence ID" value="MBB5035634.1"/>
    <property type="molecule type" value="Genomic_DNA"/>
</dbReference>